<feature type="transmembrane region" description="Helical" evidence="5">
    <location>
        <begin position="16"/>
        <end position="37"/>
    </location>
</feature>
<feature type="transmembrane region" description="Helical" evidence="5">
    <location>
        <begin position="91"/>
        <end position="114"/>
    </location>
</feature>
<dbReference type="Pfam" id="PF00916">
    <property type="entry name" value="Sulfate_transp"/>
    <property type="match status" value="1"/>
</dbReference>
<feature type="transmembrane region" description="Helical" evidence="5">
    <location>
        <begin position="43"/>
        <end position="59"/>
    </location>
</feature>
<dbReference type="RefSeq" id="WP_390230668.1">
    <property type="nucleotide sequence ID" value="NZ_JBHSCN010000006.1"/>
</dbReference>
<accession>A0ABV8QAP4</accession>
<reference evidence="8" key="1">
    <citation type="journal article" date="2019" name="Int. J. Syst. Evol. Microbiol.">
        <title>The Global Catalogue of Microorganisms (GCM) 10K type strain sequencing project: providing services to taxonomists for standard genome sequencing and annotation.</title>
        <authorList>
            <consortium name="The Broad Institute Genomics Platform"/>
            <consortium name="The Broad Institute Genome Sequencing Center for Infectious Disease"/>
            <person name="Wu L."/>
            <person name="Ma J."/>
        </authorList>
    </citation>
    <scope>NUCLEOTIDE SEQUENCE [LARGE SCALE GENOMIC DNA]</scope>
    <source>
        <strain evidence="8">CGMCC 1.10363</strain>
    </source>
</reference>
<dbReference type="Gene3D" id="3.30.750.24">
    <property type="entry name" value="STAS domain"/>
    <property type="match status" value="1"/>
</dbReference>
<keyword evidence="2 5" id="KW-0812">Transmembrane</keyword>
<organism evidence="7 8">
    <name type="scientific">Gryllotalpicola reticulitermitis</name>
    <dbReference type="NCBI Taxonomy" id="1184153"/>
    <lineage>
        <taxon>Bacteria</taxon>
        <taxon>Bacillati</taxon>
        <taxon>Actinomycetota</taxon>
        <taxon>Actinomycetes</taxon>
        <taxon>Micrococcales</taxon>
        <taxon>Microbacteriaceae</taxon>
        <taxon>Gryllotalpicola</taxon>
    </lineage>
</organism>
<dbReference type="PANTHER" id="PTHR11814">
    <property type="entry name" value="SULFATE TRANSPORTER"/>
    <property type="match status" value="1"/>
</dbReference>
<evidence type="ECO:0000313" key="8">
    <source>
        <dbReference type="Proteomes" id="UP001595900"/>
    </source>
</evidence>
<dbReference type="Pfam" id="PF01740">
    <property type="entry name" value="STAS"/>
    <property type="match status" value="1"/>
</dbReference>
<name>A0ABV8QAP4_9MICO</name>
<feature type="transmembrane region" description="Helical" evidence="5">
    <location>
        <begin position="204"/>
        <end position="231"/>
    </location>
</feature>
<protein>
    <submittedName>
        <fullName evidence="7">SulP family inorganic anion transporter</fullName>
    </submittedName>
</protein>
<dbReference type="SUPFAM" id="SSF52091">
    <property type="entry name" value="SpoIIaa-like"/>
    <property type="match status" value="1"/>
</dbReference>
<feature type="domain" description="STAS" evidence="6">
    <location>
        <begin position="442"/>
        <end position="549"/>
    </location>
</feature>
<dbReference type="InterPro" id="IPR002645">
    <property type="entry name" value="STAS_dom"/>
</dbReference>
<comment type="subcellular location">
    <subcellularLocation>
        <location evidence="1">Membrane</location>
        <topology evidence="1">Multi-pass membrane protein</topology>
    </subcellularLocation>
</comment>
<keyword evidence="4 5" id="KW-0472">Membrane</keyword>
<keyword evidence="8" id="KW-1185">Reference proteome</keyword>
<evidence type="ECO:0000256" key="2">
    <source>
        <dbReference type="ARBA" id="ARBA00022692"/>
    </source>
</evidence>
<evidence type="ECO:0000256" key="1">
    <source>
        <dbReference type="ARBA" id="ARBA00004141"/>
    </source>
</evidence>
<evidence type="ECO:0000256" key="3">
    <source>
        <dbReference type="ARBA" id="ARBA00022989"/>
    </source>
</evidence>
<dbReference type="InterPro" id="IPR001902">
    <property type="entry name" value="SLC26A/SulP_fam"/>
</dbReference>
<feature type="transmembrane region" description="Helical" evidence="5">
    <location>
        <begin position="321"/>
        <end position="338"/>
    </location>
</feature>
<comment type="caution">
    <text evidence="7">The sequence shown here is derived from an EMBL/GenBank/DDBJ whole genome shotgun (WGS) entry which is preliminary data.</text>
</comment>
<feature type="transmembrane region" description="Helical" evidence="5">
    <location>
        <begin position="344"/>
        <end position="361"/>
    </location>
</feature>
<dbReference type="EMBL" id="JBHSCN010000006">
    <property type="protein sequence ID" value="MFC4244708.1"/>
    <property type="molecule type" value="Genomic_DNA"/>
</dbReference>
<feature type="transmembrane region" description="Helical" evidence="5">
    <location>
        <begin position="381"/>
        <end position="405"/>
    </location>
</feature>
<dbReference type="InterPro" id="IPR036513">
    <property type="entry name" value="STAS_dom_sf"/>
</dbReference>
<dbReference type="CDD" id="cd07042">
    <property type="entry name" value="STAS_SulP_like_sulfate_transporter"/>
    <property type="match status" value="1"/>
</dbReference>
<feature type="transmembrane region" description="Helical" evidence="5">
    <location>
        <begin position="66"/>
        <end position="85"/>
    </location>
</feature>
<keyword evidence="3 5" id="KW-1133">Transmembrane helix</keyword>
<dbReference type="InterPro" id="IPR011547">
    <property type="entry name" value="SLC26A/SulP_dom"/>
</dbReference>
<gene>
    <name evidence="7" type="ORF">ACFOYW_15140</name>
</gene>
<dbReference type="Proteomes" id="UP001595900">
    <property type="component" value="Unassembled WGS sequence"/>
</dbReference>
<evidence type="ECO:0000259" key="6">
    <source>
        <dbReference type="PROSITE" id="PS50801"/>
    </source>
</evidence>
<sequence length="550" mass="56672">MPLLAGANRHTWRGEALMGITLAAMSAPVAMAFAGFAGLPPMMGLYALIVPGVIFAFFTGTGRLTAAPDAVLVALIVATLTPFAAPGTHRYVELAIAQSLLAAVAFLVMTITRVSRVAVLLPRPMLVGLSAAIAADFLAREIAAMFGIRLGTRITGAAGNGFLHIGTVLAQLGDADVWAVAVAAGALVILLVGRRIGPRLPWELAVYLVTYAAYHVFGLSGTGVGTIGSAGGGASGGGPQLAVPALNGSEWFELIPGALVLVVVAFAQHQDADPGYQQARSRDGIAYAAANAASGLTGGFAIGPSPARRARLDELRSTSQLPTVVAALLILVTLVFWGDFLGDIPLPAFAAIAAVATWPLLRLREVRTIWRASKSEFVAMLLVFAVTLVFGALWGVAATAGFGALRMVAAASAPPIDVVDADGRPIASLRPGSPAPRATARGVSVVRFAAPIQAAAAGSLVRGVRSALNTPDGRDGSGIRHLVLDCEAIGSIDTTGAQVLRHLLAEAAQRGISVDYCRTRAVLRVELERHGLLGGSHVFRTVREALDALA</sequence>
<evidence type="ECO:0000256" key="4">
    <source>
        <dbReference type="ARBA" id="ARBA00023136"/>
    </source>
</evidence>
<feature type="transmembrane region" description="Helical" evidence="5">
    <location>
        <begin position="168"/>
        <end position="192"/>
    </location>
</feature>
<evidence type="ECO:0000313" key="7">
    <source>
        <dbReference type="EMBL" id="MFC4244708.1"/>
    </source>
</evidence>
<dbReference type="PROSITE" id="PS50801">
    <property type="entry name" value="STAS"/>
    <property type="match status" value="1"/>
</dbReference>
<evidence type="ECO:0000256" key="5">
    <source>
        <dbReference type="SAM" id="Phobius"/>
    </source>
</evidence>
<proteinExistence type="predicted"/>